<dbReference type="AlphaFoldDB" id="A0A1W2DAF7"/>
<dbReference type="Proteomes" id="UP000192418">
    <property type="component" value="Unassembled WGS sequence"/>
</dbReference>
<keyword evidence="10" id="KW-1185">Reference proteome</keyword>
<keyword evidence="6" id="KW-0732">Signal</keyword>
<dbReference type="OrthoDB" id="9811314at2"/>
<evidence type="ECO:0000256" key="3">
    <source>
        <dbReference type="ARBA" id="ARBA00022801"/>
    </source>
</evidence>
<keyword evidence="3" id="KW-0378">Hydrolase</keyword>
<reference evidence="9 10" key="1">
    <citation type="submission" date="2017-04" db="EMBL/GenBank/DDBJ databases">
        <authorList>
            <person name="Afonso C.L."/>
            <person name="Miller P.J."/>
            <person name="Scott M.A."/>
            <person name="Spackman E."/>
            <person name="Goraichik I."/>
            <person name="Dimitrov K.M."/>
            <person name="Suarez D.L."/>
            <person name="Swayne D.E."/>
        </authorList>
    </citation>
    <scope>NUCLEOTIDE SEQUENCE [LARGE SCALE GENOMIC DNA]</scope>
    <source>
        <strain evidence="9 10">DSM 3385</strain>
    </source>
</reference>
<protein>
    <submittedName>
        <fullName evidence="9">Zinc protease</fullName>
    </submittedName>
</protein>
<evidence type="ECO:0000256" key="2">
    <source>
        <dbReference type="ARBA" id="ARBA00022670"/>
    </source>
</evidence>
<feature type="domain" description="Peptidase M16 N-terminal" evidence="7">
    <location>
        <begin position="74"/>
        <end position="202"/>
    </location>
</feature>
<evidence type="ECO:0000259" key="8">
    <source>
        <dbReference type="Pfam" id="PF05193"/>
    </source>
</evidence>
<sequence length="963" mass="107943">MINRKWFALLMTLTLPLIMAACSTVIDDGDFAQDKVSMGSFSPGKKSISPAITTGTLLPDPALVQGRLENGLRYVLMANTTPKNRISMHLDVQVGSMNEADGQQGSAHYLEHMLFNGLTHYKPGELVEYFQSIGMMFGPDANAHTGFYETVYDIFLPVNDSKSMDKALGVLKDYAQGALLLPEEVERERGVILAEKRERDSASYRTFKASMAFEMPGSMISRRFPIGTDEVLEKMDHALLKSFYDTWYRPENMVLVMVGDFDLELAKERIVKNFSDMVPRAPVHLLPPDEWTPHAGLKTFYHFEPEAGNTEVSILTVKKVDFKPDTLQAYQQRTVEELGNMMLQNRLSRAVSQQKAPFSDAGAYSGTYFHNAHFTVVASESDPEQWQASLAFLEKSLRRALVSGFTPEEFRRVKAEVIQSLESAVNRAESRESTRLSRKIVREINRQRVFQSPENELKILKPFIERLTLGDINKAFYSLWDEDHLLIKVTGNAEISGEDLSPGAVIAAAYKKSAARPVKPWVNDHLQTFPYLEKPVTPGKVTATTVLEDSGIVQIDFENKVRLNLRQSDFKKGEFVFKVDFGPGKQSQPASLPGLAMIAESVVNESGMGALDMDALEAALAGRDVSLEFGMDHTSFFFSGKADAKEVELVLQLLQASFVDPGFRKTSFDLARERYGQMYKELTMSPQGMMALEGDVFFAGGDNRFGMPGMEAVNALTLEGIKGWLMPFFNRAPLEISIAGDIVPEQVKALAAVYLGSLPMRDLTFHGTPSRQPVFPMGQARVIEVDSRINKGLVHLAFKSDDFWDIHQTRRLNVLAQIFSERLRKQIRETLGVTYSPHAMNEPSQAYKGYGVLHATVATAPEMADQVMLEMEKIADNLAHEGVTAKELALVLPPVLTHIRDMQKKNRYWLKSVMSGSWHHPEQLQWPREIYSDYHAVTPEELSALAAKFLGRDNRARLKILAH</sequence>
<dbReference type="EMBL" id="FWXY01000016">
    <property type="protein sequence ID" value="SMC93998.1"/>
    <property type="molecule type" value="Genomic_DNA"/>
</dbReference>
<organism evidence="9 10">
    <name type="scientific">Desulfocicer vacuolatum DSM 3385</name>
    <dbReference type="NCBI Taxonomy" id="1121400"/>
    <lineage>
        <taxon>Bacteria</taxon>
        <taxon>Pseudomonadati</taxon>
        <taxon>Thermodesulfobacteriota</taxon>
        <taxon>Desulfobacteria</taxon>
        <taxon>Desulfobacterales</taxon>
        <taxon>Desulfobacteraceae</taxon>
        <taxon>Desulfocicer</taxon>
    </lineage>
</organism>
<dbReference type="GO" id="GO:0008237">
    <property type="term" value="F:metallopeptidase activity"/>
    <property type="evidence" value="ECO:0007669"/>
    <property type="project" value="UniProtKB-KW"/>
</dbReference>
<accession>A0A1W2DAF7</accession>
<keyword evidence="5" id="KW-0482">Metalloprotease</keyword>
<comment type="similarity">
    <text evidence="1">Belongs to the peptidase M16 family.</text>
</comment>
<dbReference type="InterPro" id="IPR011765">
    <property type="entry name" value="Pept_M16_N"/>
</dbReference>
<dbReference type="Gene3D" id="3.30.830.10">
    <property type="entry name" value="Metalloenzyme, LuxS/M16 peptidase-like"/>
    <property type="match status" value="4"/>
</dbReference>
<dbReference type="PANTHER" id="PTHR43690">
    <property type="entry name" value="NARDILYSIN"/>
    <property type="match status" value="1"/>
</dbReference>
<keyword evidence="2 9" id="KW-0645">Protease</keyword>
<evidence type="ECO:0000259" key="7">
    <source>
        <dbReference type="Pfam" id="PF00675"/>
    </source>
</evidence>
<evidence type="ECO:0000256" key="1">
    <source>
        <dbReference type="ARBA" id="ARBA00007261"/>
    </source>
</evidence>
<dbReference type="Pfam" id="PF00675">
    <property type="entry name" value="Peptidase_M16"/>
    <property type="match status" value="1"/>
</dbReference>
<evidence type="ECO:0000313" key="10">
    <source>
        <dbReference type="Proteomes" id="UP000192418"/>
    </source>
</evidence>
<dbReference type="SUPFAM" id="SSF63411">
    <property type="entry name" value="LuxS/MPP-like metallohydrolase"/>
    <property type="match status" value="4"/>
</dbReference>
<gene>
    <name evidence="9" type="ORF">SAMN02746065_11627</name>
</gene>
<proteinExistence type="inferred from homology"/>
<feature type="domain" description="Peptidase M16 C-terminal" evidence="8">
    <location>
        <begin position="716"/>
        <end position="889"/>
    </location>
</feature>
<dbReference type="PROSITE" id="PS51257">
    <property type="entry name" value="PROKAR_LIPOPROTEIN"/>
    <property type="match status" value="1"/>
</dbReference>
<evidence type="ECO:0000313" key="9">
    <source>
        <dbReference type="EMBL" id="SMC93998.1"/>
    </source>
</evidence>
<evidence type="ECO:0000256" key="4">
    <source>
        <dbReference type="ARBA" id="ARBA00022833"/>
    </source>
</evidence>
<dbReference type="Pfam" id="PF05193">
    <property type="entry name" value="Peptidase_M16_C"/>
    <property type="match status" value="2"/>
</dbReference>
<feature type="domain" description="Peptidase M16 C-terminal" evidence="8">
    <location>
        <begin position="237"/>
        <end position="415"/>
    </location>
</feature>
<dbReference type="GO" id="GO:0006508">
    <property type="term" value="P:proteolysis"/>
    <property type="evidence" value="ECO:0007669"/>
    <property type="project" value="UniProtKB-KW"/>
</dbReference>
<dbReference type="STRING" id="1121400.SAMN02746065_11627"/>
<dbReference type="InterPro" id="IPR007863">
    <property type="entry name" value="Peptidase_M16_C"/>
</dbReference>
<dbReference type="InterPro" id="IPR011249">
    <property type="entry name" value="Metalloenz_LuxS/M16"/>
</dbReference>
<keyword evidence="4" id="KW-0862">Zinc</keyword>
<feature type="signal peptide" evidence="6">
    <location>
        <begin position="1"/>
        <end position="20"/>
    </location>
</feature>
<dbReference type="InterPro" id="IPR050626">
    <property type="entry name" value="Peptidase_M16"/>
</dbReference>
<dbReference type="GO" id="GO:0046872">
    <property type="term" value="F:metal ion binding"/>
    <property type="evidence" value="ECO:0007669"/>
    <property type="project" value="InterPro"/>
</dbReference>
<evidence type="ECO:0000256" key="6">
    <source>
        <dbReference type="SAM" id="SignalP"/>
    </source>
</evidence>
<evidence type="ECO:0000256" key="5">
    <source>
        <dbReference type="ARBA" id="ARBA00023049"/>
    </source>
</evidence>
<name>A0A1W2DAF7_9BACT</name>
<feature type="chain" id="PRO_5012393529" evidence="6">
    <location>
        <begin position="21"/>
        <end position="963"/>
    </location>
</feature>
<dbReference type="PANTHER" id="PTHR43690:SF17">
    <property type="entry name" value="PROTEIN YHJJ"/>
    <property type="match status" value="1"/>
</dbReference>